<dbReference type="Proteomes" id="UP001166291">
    <property type="component" value="Unassembled WGS sequence"/>
</dbReference>
<dbReference type="PANTHER" id="PTHR46145:SF4">
    <property type="entry name" value="HEPARANASE"/>
    <property type="match status" value="1"/>
</dbReference>
<gene>
    <name evidence="1" type="ORF">KXJ70_14175</name>
</gene>
<dbReference type="Pfam" id="PF03662">
    <property type="entry name" value="Glyco_hydro_79n"/>
    <property type="match status" value="1"/>
</dbReference>
<dbReference type="PANTHER" id="PTHR46145">
    <property type="entry name" value="HEPARANASE"/>
    <property type="match status" value="1"/>
</dbReference>
<evidence type="ECO:0000313" key="2">
    <source>
        <dbReference type="Proteomes" id="UP001166291"/>
    </source>
</evidence>
<organism evidence="1 2">
    <name type="scientific">Zhongshania aquimaris</name>
    <dbReference type="NCBI Taxonomy" id="2857107"/>
    <lineage>
        <taxon>Bacteria</taxon>
        <taxon>Pseudomonadati</taxon>
        <taxon>Pseudomonadota</taxon>
        <taxon>Gammaproteobacteria</taxon>
        <taxon>Cellvibrionales</taxon>
        <taxon>Spongiibacteraceae</taxon>
        <taxon>Zhongshania</taxon>
    </lineage>
</organism>
<name>A0ABS6VVA2_9GAMM</name>
<proteinExistence type="predicted"/>
<comment type="caution">
    <text evidence="1">The sequence shown here is derived from an EMBL/GenBank/DDBJ whole genome shotgun (WGS) entry which is preliminary data.</text>
</comment>
<sequence>MEHNIRFPFFKSRQQANTSVAITLQGADPVAETEKRYLSFSIDISLLAGGFWWEGTLDVRRGLGTLRVPPLKLNSPKLDRLVKLLGPAYLRIGGSEADKVHYFTQPDSEPDALILTKSQWDDLHGFLQRNDLKLIFTCKYGLFKRKDHGRWQGAELQALLDYSAEQQYSIEVFELGNELNAYWAFHGPLSQPRAIHLARDYEKFYQVVREKFPTALISGPGSAFWPKLGETIRPISNITPKFLSELNVKLDIVDWHYYPFQSDRSPVRTRKARIEHLLDPKSFEYYRKYSNRLRILRDFHQPQAALWTGETGSAQCGGQPDLSDRWVSSFWWADQLGMGARLGQKLMVRQSLIGGDYGMIARLTLKPRPDFWVSWLWGQLMGTTVFAIGSESPHLRCYLHSGKGEDSKTLLLINLMATPVEVTLEPGLLASIVNGYELTAKSLISRRVKLNGKKLRFKGGAVLLEDFPARKFNGCIAAYSISFWQCQQGGFSLEK</sequence>
<accession>A0ABS6VVA2</accession>
<protein>
    <submittedName>
        <fullName evidence="1">Glycoside hydrolase</fullName>
    </submittedName>
</protein>
<reference evidence="1" key="1">
    <citation type="submission" date="2021-07" db="EMBL/GenBank/DDBJ databases">
        <title>Zhongshania sp. CAU 1632 isolated from seawater.</title>
        <authorList>
            <person name="Kim W."/>
        </authorList>
    </citation>
    <scope>NUCLEOTIDE SEQUENCE</scope>
    <source>
        <strain evidence="1">CAU 1632</strain>
    </source>
</reference>
<dbReference type="EMBL" id="JAHWDQ010000003">
    <property type="protein sequence ID" value="MBW2941939.1"/>
    <property type="molecule type" value="Genomic_DNA"/>
</dbReference>
<evidence type="ECO:0000313" key="1">
    <source>
        <dbReference type="EMBL" id="MBW2941939.1"/>
    </source>
</evidence>
<dbReference type="InterPro" id="IPR005199">
    <property type="entry name" value="Glyco_hydro_79"/>
</dbReference>
<dbReference type="GO" id="GO:0016787">
    <property type="term" value="F:hydrolase activity"/>
    <property type="evidence" value="ECO:0007669"/>
    <property type="project" value="UniProtKB-KW"/>
</dbReference>
<keyword evidence="1" id="KW-0378">Hydrolase</keyword>
<keyword evidence="2" id="KW-1185">Reference proteome</keyword>